<dbReference type="EMBL" id="ML996694">
    <property type="protein sequence ID" value="KAF2400602.1"/>
    <property type="molecule type" value="Genomic_DNA"/>
</dbReference>
<accession>A0A6G1HX64</accession>
<sequence length="55" mass="5908">MHIKLPTSDPATSPSPCLSRLLVMCATSIAIARRCTPPTSFTPYTAYSHAASKTR</sequence>
<evidence type="ECO:0000313" key="1">
    <source>
        <dbReference type="EMBL" id="KAF2400602.1"/>
    </source>
</evidence>
<organism evidence="1 2">
    <name type="scientific">Trichodelitschia bisporula</name>
    <dbReference type="NCBI Taxonomy" id="703511"/>
    <lineage>
        <taxon>Eukaryota</taxon>
        <taxon>Fungi</taxon>
        <taxon>Dikarya</taxon>
        <taxon>Ascomycota</taxon>
        <taxon>Pezizomycotina</taxon>
        <taxon>Dothideomycetes</taxon>
        <taxon>Dothideomycetes incertae sedis</taxon>
        <taxon>Phaeotrichales</taxon>
        <taxon>Phaeotrichaceae</taxon>
        <taxon>Trichodelitschia</taxon>
    </lineage>
</organism>
<reference evidence="1" key="1">
    <citation type="journal article" date="2020" name="Stud. Mycol.">
        <title>101 Dothideomycetes genomes: a test case for predicting lifestyles and emergence of pathogens.</title>
        <authorList>
            <person name="Haridas S."/>
            <person name="Albert R."/>
            <person name="Binder M."/>
            <person name="Bloem J."/>
            <person name="Labutti K."/>
            <person name="Salamov A."/>
            <person name="Andreopoulos B."/>
            <person name="Baker S."/>
            <person name="Barry K."/>
            <person name="Bills G."/>
            <person name="Bluhm B."/>
            <person name="Cannon C."/>
            <person name="Castanera R."/>
            <person name="Culley D."/>
            <person name="Daum C."/>
            <person name="Ezra D."/>
            <person name="Gonzalez J."/>
            <person name="Henrissat B."/>
            <person name="Kuo A."/>
            <person name="Liang C."/>
            <person name="Lipzen A."/>
            <person name="Lutzoni F."/>
            <person name="Magnuson J."/>
            <person name="Mondo S."/>
            <person name="Nolan M."/>
            <person name="Ohm R."/>
            <person name="Pangilinan J."/>
            <person name="Park H.-J."/>
            <person name="Ramirez L."/>
            <person name="Alfaro M."/>
            <person name="Sun H."/>
            <person name="Tritt A."/>
            <person name="Yoshinaga Y."/>
            <person name="Zwiers L.-H."/>
            <person name="Turgeon B."/>
            <person name="Goodwin S."/>
            <person name="Spatafora J."/>
            <person name="Crous P."/>
            <person name="Grigoriev I."/>
        </authorList>
    </citation>
    <scope>NUCLEOTIDE SEQUENCE</scope>
    <source>
        <strain evidence="1">CBS 262.69</strain>
    </source>
</reference>
<dbReference type="AlphaFoldDB" id="A0A6G1HX64"/>
<dbReference type="Proteomes" id="UP000799640">
    <property type="component" value="Unassembled WGS sequence"/>
</dbReference>
<proteinExistence type="predicted"/>
<gene>
    <name evidence="1" type="ORF">EJ06DRAFT_529736</name>
</gene>
<evidence type="ECO:0000313" key="2">
    <source>
        <dbReference type="Proteomes" id="UP000799640"/>
    </source>
</evidence>
<keyword evidence="2" id="KW-1185">Reference proteome</keyword>
<protein>
    <submittedName>
        <fullName evidence="1">Uncharacterized protein</fullName>
    </submittedName>
</protein>
<name>A0A6G1HX64_9PEZI</name>